<comment type="caution">
    <text evidence="1">The sequence shown here is derived from an EMBL/GenBank/DDBJ whole genome shotgun (WGS) entry which is preliminary data.</text>
</comment>
<dbReference type="AlphaFoldDB" id="A0A2T5EC42"/>
<feature type="non-terminal residue" evidence="1">
    <location>
        <position position="46"/>
    </location>
</feature>
<name>A0A2T5EC42_VIBSP</name>
<evidence type="ECO:0000313" key="1">
    <source>
        <dbReference type="EMBL" id="PTP16877.1"/>
    </source>
</evidence>
<gene>
    <name evidence="1" type="ORF">CWO07_25860</name>
</gene>
<proteinExistence type="predicted"/>
<organism evidence="1 2">
    <name type="scientific">Vibrio splendidus</name>
    <dbReference type="NCBI Taxonomy" id="29497"/>
    <lineage>
        <taxon>Bacteria</taxon>
        <taxon>Pseudomonadati</taxon>
        <taxon>Pseudomonadota</taxon>
        <taxon>Gammaproteobacteria</taxon>
        <taxon>Vibrionales</taxon>
        <taxon>Vibrionaceae</taxon>
        <taxon>Vibrio</taxon>
    </lineage>
</organism>
<dbReference type="EMBL" id="PIFK01000123">
    <property type="protein sequence ID" value="PTP16877.1"/>
    <property type="molecule type" value="Genomic_DNA"/>
</dbReference>
<reference evidence="1 2" key="1">
    <citation type="submission" date="2017-11" db="EMBL/GenBank/DDBJ databases">
        <title>Population delineation of vibrios coincides with oyster pathogenicity.</title>
        <authorList>
            <person name="Bruto M."/>
            <person name="Labreuche Y."/>
            <person name="James A."/>
            <person name="Piel D."/>
            <person name="Chenivesse S."/>
            <person name="Petton B."/>
            <person name="Polz M.F."/>
            <person name="Le Roux F."/>
        </authorList>
    </citation>
    <scope>NUCLEOTIDE SEQUENCE [LARGE SCALE GENOMIC DNA]</scope>
    <source>
        <strain evidence="1 2">FF_144</strain>
    </source>
</reference>
<evidence type="ECO:0000313" key="2">
    <source>
        <dbReference type="Proteomes" id="UP000244197"/>
    </source>
</evidence>
<protein>
    <submittedName>
        <fullName evidence="1">Mobilization protein</fullName>
    </submittedName>
</protein>
<sequence length="46" mass="4897">MIVKFHARGAGRGSGPVDYLLGKDRARDGATLDRGDPDAIQDLIDS</sequence>
<accession>A0A2T5EC42</accession>
<dbReference type="Proteomes" id="UP000244197">
    <property type="component" value="Unassembled WGS sequence"/>
</dbReference>